<name>A0A3R9XZD4_9RICK</name>
<dbReference type="InterPro" id="IPR055361">
    <property type="entry name" value="tRNA_methyltr_TrmB_bact"/>
</dbReference>
<keyword evidence="5 7" id="KW-0949">S-adenosyl-L-methionine</keyword>
<dbReference type="AlphaFoldDB" id="A0A3R9XZD4"/>
<keyword evidence="3 7" id="KW-0489">Methyltransferase</keyword>
<dbReference type="SUPFAM" id="SSF53335">
    <property type="entry name" value="S-adenosyl-L-methionine-dependent methyltransferases"/>
    <property type="match status" value="1"/>
</dbReference>
<dbReference type="HAMAP" id="MF_01057">
    <property type="entry name" value="tRNA_methyltr_TrmB"/>
    <property type="match status" value="1"/>
</dbReference>
<evidence type="ECO:0000256" key="3">
    <source>
        <dbReference type="ARBA" id="ARBA00022603"/>
    </source>
</evidence>
<feature type="binding site" evidence="7">
    <location>
        <begin position="190"/>
        <end position="193"/>
    </location>
    <ligand>
        <name>substrate</name>
    </ligand>
</feature>
<evidence type="ECO:0000256" key="5">
    <source>
        <dbReference type="ARBA" id="ARBA00022691"/>
    </source>
</evidence>
<dbReference type="InterPro" id="IPR029063">
    <property type="entry name" value="SAM-dependent_MTases_sf"/>
</dbReference>
<dbReference type="PANTHER" id="PTHR23417:SF14">
    <property type="entry name" value="PENTACOTRIPEPTIDE-REPEAT REGION OF PRORP DOMAIN-CONTAINING PROTEIN"/>
    <property type="match status" value="1"/>
</dbReference>
<feature type="binding site" evidence="7">
    <location>
        <position position="157"/>
    </location>
    <ligand>
        <name>substrate</name>
    </ligand>
</feature>
<comment type="function">
    <text evidence="2 7">Catalyzes the formation of N(7)-methylguanine at position 46 (m7G46) in tRNA.</text>
</comment>
<dbReference type="OrthoDB" id="9802090at2"/>
<protein>
    <recommendedName>
        <fullName evidence="7">tRNA (guanine-N(7)-)-methyltransferase</fullName>
        <ecNumber evidence="7">2.1.1.33</ecNumber>
    </recommendedName>
    <alternativeName>
        <fullName evidence="7">tRNA (guanine(46)-N(7))-methyltransferase</fullName>
    </alternativeName>
    <alternativeName>
        <fullName evidence="7">tRNA(m7G46)-methyltransferase</fullName>
    </alternativeName>
</protein>
<dbReference type="EC" id="2.1.1.33" evidence="7"/>
<keyword evidence="9" id="KW-1185">Reference proteome</keyword>
<evidence type="ECO:0000256" key="2">
    <source>
        <dbReference type="ARBA" id="ARBA00003015"/>
    </source>
</evidence>
<accession>A0A3R9XZD4</accession>
<evidence type="ECO:0000256" key="7">
    <source>
        <dbReference type="HAMAP-Rule" id="MF_01057"/>
    </source>
</evidence>
<dbReference type="UniPathway" id="UPA00989"/>
<evidence type="ECO:0000313" key="8">
    <source>
        <dbReference type="EMBL" id="RST72466.1"/>
    </source>
</evidence>
<dbReference type="GO" id="GO:0043527">
    <property type="term" value="C:tRNA methyltransferase complex"/>
    <property type="evidence" value="ECO:0007669"/>
    <property type="project" value="TreeGrafter"/>
</dbReference>
<evidence type="ECO:0000256" key="1">
    <source>
        <dbReference type="ARBA" id="ARBA00000142"/>
    </source>
</evidence>
<sequence length="217" mass="25761">MNKEFEYISYRSRRNKIITDNKFYQSLCKLSFQNHIEYMLNTNQLLNLEIGFGSGEFIFYRAKRDKDNIYIGSEVYNPGIAQLLSKIEKNNVDNIYIFNDDARDLLNKIPNELFNNIYILFPDPWPKKKHFKRRLINTNFLKFIATKFSSNLFIITDHLNYAENILYDVLQSNCLTIKKMKISNTSFFRTKYESKALKNLNTIFSFALTHNTDNHAL</sequence>
<dbReference type="InterPro" id="IPR003358">
    <property type="entry name" value="tRNA_(Gua-N-7)_MeTrfase_Trmb"/>
</dbReference>
<evidence type="ECO:0000313" key="9">
    <source>
        <dbReference type="Proteomes" id="UP000279470"/>
    </source>
</evidence>
<proteinExistence type="inferred from homology"/>
<keyword evidence="4 7" id="KW-0808">Transferase</keyword>
<evidence type="ECO:0000256" key="6">
    <source>
        <dbReference type="ARBA" id="ARBA00022694"/>
    </source>
</evidence>
<dbReference type="PANTHER" id="PTHR23417">
    <property type="entry name" value="3-DEOXY-D-MANNO-OCTULOSONIC-ACID TRANSFERASE/TRNA GUANINE-N 7 - -METHYLTRANSFERASE"/>
    <property type="match status" value="1"/>
</dbReference>
<comment type="similarity">
    <text evidence="7">Belongs to the class I-like SAM-binding methyltransferase superfamily. TrmB family.</text>
</comment>
<dbReference type="Proteomes" id="UP000279470">
    <property type="component" value="Unassembled WGS sequence"/>
</dbReference>
<feature type="binding site" evidence="7">
    <location>
        <position position="123"/>
    </location>
    <ligand>
        <name>S-adenosyl-L-methionine</name>
        <dbReference type="ChEBI" id="CHEBI:59789"/>
    </ligand>
</feature>
<feature type="binding site" evidence="7">
    <location>
        <position position="49"/>
    </location>
    <ligand>
        <name>S-adenosyl-L-methionine</name>
        <dbReference type="ChEBI" id="CHEBI:59789"/>
    </ligand>
</feature>
<dbReference type="EMBL" id="RXFM01000002">
    <property type="protein sequence ID" value="RST72466.1"/>
    <property type="molecule type" value="Genomic_DNA"/>
</dbReference>
<gene>
    <name evidence="7" type="primary">trmB</name>
    <name evidence="8" type="ORF">EIC27_00285</name>
</gene>
<organism evidence="8 9">
    <name type="scientific">Candidatus Aquarickettsia rohweri</name>
    <dbReference type="NCBI Taxonomy" id="2602574"/>
    <lineage>
        <taxon>Bacteria</taxon>
        <taxon>Pseudomonadati</taxon>
        <taxon>Pseudomonadota</taxon>
        <taxon>Alphaproteobacteria</taxon>
        <taxon>Rickettsiales</taxon>
        <taxon>Candidatus Midichloriaceae</taxon>
        <taxon>Candidatus Aquarickettsia</taxon>
    </lineage>
</organism>
<reference evidence="9" key="1">
    <citation type="submission" date="2018-11" db="EMBL/GenBank/DDBJ databases">
        <title>Phylogenetic, genomic, and biogeographic characterization of a novel and ubiquitous marine invertebrate-associated Rickettsiales parasite, Candidatus Marinoinvertebrata rohwerii, gen. nov., sp. nov.</title>
        <authorList>
            <person name="Klinges J.G."/>
            <person name="Rosales S.M."/>
            <person name="Mcminds R."/>
            <person name="Shaver E.C."/>
            <person name="Shantz A."/>
            <person name="Peters E.C."/>
            <person name="Burkepile D.E."/>
            <person name="Silliman B.R."/>
            <person name="Vega Thurber R.L."/>
        </authorList>
    </citation>
    <scope>NUCLEOTIDE SEQUENCE [LARGE SCALE GENOMIC DNA]</scope>
    <source>
        <strain evidence="9">a_cerv_44</strain>
    </source>
</reference>
<comment type="caution">
    <text evidence="8">The sequence shown here is derived from an EMBL/GenBank/DDBJ whole genome shotgun (WGS) entry which is preliminary data.</text>
</comment>
<feature type="binding site" evidence="7">
    <location>
        <position position="101"/>
    </location>
    <ligand>
        <name>S-adenosyl-L-methionine</name>
        <dbReference type="ChEBI" id="CHEBI:59789"/>
    </ligand>
</feature>
<dbReference type="GO" id="GO:0008176">
    <property type="term" value="F:tRNA (guanine(46)-N7)-methyltransferase activity"/>
    <property type="evidence" value="ECO:0007669"/>
    <property type="project" value="UniProtKB-UniRule"/>
</dbReference>
<evidence type="ECO:0000256" key="4">
    <source>
        <dbReference type="ARBA" id="ARBA00022679"/>
    </source>
</evidence>
<dbReference type="Pfam" id="PF02390">
    <property type="entry name" value="Methyltransf_4"/>
    <property type="match status" value="1"/>
</dbReference>
<feature type="binding site" evidence="7">
    <location>
        <position position="127"/>
    </location>
    <ligand>
        <name>substrate</name>
    </ligand>
</feature>
<dbReference type="PROSITE" id="PS51625">
    <property type="entry name" value="SAM_MT_TRMB"/>
    <property type="match status" value="1"/>
</dbReference>
<comment type="catalytic activity">
    <reaction evidence="1 7">
        <text>guanosine(46) in tRNA + S-adenosyl-L-methionine = N(7)-methylguanosine(46) in tRNA + S-adenosyl-L-homocysteine</text>
        <dbReference type="Rhea" id="RHEA:42708"/>
        <dbReference type="Rhea" id="RHEA-COMP:10188"/>
        <dbReference type="Rhea" id="RHEA-COMP:10189"/>
        <dbReference type="ChEBI" id="CHEBI:57856"/>
        <dbReference type="ChEBI" id="CHEBI:59789"/>
        <dbReference type="ChEBI" id="CHEBI:74269"/>
        <dbReference type="ChEBI" id="CHEBI:74480"/>
        <dbReference type="EC" id="2.1.1.33"/>
    </reaction>
</comment>
<comment type="caution">
    <text evidence="7">Lacks conserved residue(s) required for the propagation of feature annotation.</text>
</comment>
<comment type="pathway">
    <text evidence="7">tRNA modification; N(7)-methylguanine-tRNA biosynthesis.</text>
</comment>
<feature type="binding site" evidence="7">
    <location>
        <position position="74"/>
    </location>
    <ligand>
        <name>S-adenosyl-L-methionine</name>
        <dbReference type="ChEBI" id="CHEBI:59789"/>
    </ligand>
</feature>
<dbReference type="Gene3D" id="3.40.50.150">
    <property type="entry name" value="Vaccinia Virus protein VP39"/>
    <property type="match status" value="1"/>
</dbReference>
<dbReference type="RefSeq" id="WP_126044171.1">
    <property type="nucleotide sequence ID" value="NZ_RXFM01000002.1"/>
</dbReference>
<keyword evidence="6 7" id="KW-0819">tRNA processing</keyword>